<evidence type="ECO:0000256" key="1">
    <source>
        <dbReference type="SAM" id="MobiDB-lite"/>
    </source>
</evidence>
<comment type="caution">
    <text evidence="2">The sequence shown here is derived from an EMBL/GenBank/DDBJ whole genome shotgun (WGS) entry which is preliminary data.</text>
</comment>
<evidence type="ECO:0000313" key="2">
    <source>
        <dbReference type="EMBL" id="CAF5123827.1"/>
    </source>
</evidence>
<dbReference type="AlphaFoldDB" id="A0A8S3FHJ7"/>
<dbReference type="Proteomes" id="UP000681967">
    <property type="component" value="Unassembled WGS sequence"/>
</dbReference>
<feature type="non-terminal residue" evidence="2">
    <location>
        <position position="1"/>
    </location>
</feature>
<proteinExistence type="predicted"/>
<gene>
    <name evidence="2" type="ORF">BYL167_LOCUS67460</name>
</gene>
<accession>A0A8S3FHJ7</accession>
<sequence length="226" mass="24825">NKIYPENQEKTACVEYATVFSPPEQLQIPPNPNKVSSMTDSTLSVNSNSDETSKLDSPMEGSYRVAPDLSGIRMNTDSISSSAAITPVTKNLPKTSQNEENSVQPTLSESSIEIHINNEKQSNQSSENNAHLSPSLFEQMGDDINAAMAGRAVTNIAKLATNKVSELLTFSDYPIKIIPSNANHSSFVTKPNQPTENSNVIKYIGRNFSSIVVDRPREFFRQQSVE</sequence>
<dbReference type="EMBL" id="CAJOBH010245579">
    <property type="protein sequence ID" value="CAF5123827.1"/>
    <property type="molecule type" value="Genomic_DNA"/>
</dbReference>
<feature type="compositionally biased region" description="Polar residues" evidence="1">
    <location>
        <begin position="33"/>
        <end position="50"/>
    </location>
</feature>
<feature type="region of interest" description="Disordered" evidence="1">
    <location>
        <begin position="85"/>
        <end position="109"/>
    </location>
</feature>
<evidence type="ECO:0000313" key="3">
    <source>
        <dbReference type="Proteomes" id="UP000681967"/>
    </source>
</evidence>
<feature type="region of interest" description="Disordered" evidence="1">
    <location>
        <begin position="21"/>
        <end position="61"/>
    </location>
</feature>
<organism evidence="2 3">
    <name type="scientific">Rotaria magnacalcarata</name>
    <dbReference type="NCBI Taxonomy" id="392030"/>
    <lineage>
        <taxon>Eukaryota</taxon>
        <taxon>Metazoa</taxon>
        <taxon>Spiralia</taxon>
        <taxon>Gnathifera</taxon>
        <taxon>Rotifera</taxon>
        <taxon>Eurotatoria</taxon>
        <taxon>Bdelloidea</taxon>
        <taxon>Philodinida</taxon>
        <taxon>Philodinidae</taxon>
        <taxon>Rotaria</taxon>
    </lineage>
</organism>
<feature type="non-terminal residue" evidence="2">
    <location>
        <position position="226"/>
    </location>
</feature>
<reference evidence="2" key="1">
    <citation type="submission" date="2021-02" db="EMBL/GenBank/DDBJ databases">
        <authorList>
            <person name="Nowell W R."/>
        </authorList>
    </citation>
    <scope>NUCLEOTIDE SEQUENCE</scope>
</reference>
<protein>
    <submittedName>
        <fullName evidence="2">Uncharacterized protein</fullName>
    </submittedName>
</protein>
<name>A0A8S3FHJ7_9BILA</name>